<dbReference type="AlphaFoldDB" id="A0A0L9VBX2"/>
<evidence type="ECO:0000313" key="3">
    <source>
        <dbReference type="Proteomes" id="UP000053144"/>
    </source>
</evidence>
<dbReference type="Proteomes" id="UP000053144">
    <property type="component" value="Chromosome 9"/>
</dbReference>
<gene>
    <name evidence="2" type="ORF">LR48_Vigan09g121900</name>
</gene>
<evidence type="ECO:0000313" key="2">
    <source>
        <dbReference type="EMBL" id="KOM52560.1"/>
    </source>
</evidence>
<evidence type="ECO:0000256" key="1">
    <source>
        <dbReference type="SAM" id="MobiDB-lite"/>
    </source>
</evidence>
<organism evidence="2 3">
    <name type="scientific">Phaseolus angularis</name>
    <name type="common">Azuki bean</name>
    <name type="synonym">Vigna angularis</name>
    <dbReference type="NCBI Taxonomy" id="3914"/>
    <lineage>
        <taxon>Eukaryota</taxon>
        <taxon>Viridiplantae</taxon>
        <taxon>Streptophyta</taxon>
        <taxon>Embryophyta</taxon>
        <taxon>Tracheophyta</taxon>
        <taxon>Spermatophyta</taxon>
        <taxon>Magnoliopsida</taxon>
        <taxon>eudicotyledons</taxon>
        <taxon>Gunneridae</taxon>
        <taxon>Pentapetalae</taxon>
        <taxon>rosids</taxon>
        <taxon>fabids</taxon>
        <taxon>Fabales</taxon>
        <taxon>Fabaceae</taxon>
        <taxon>Papilionoideae</taxon>
        <taxon>50 kb inversion clade</taxon>
        <taxon>NPAAA clade</taxon>
        <taxon>indigoferoid/millettioid clade</taxon>
        <taxon>Phaseoleae</taxon>
        <taxon>Vigna</taxon>
    </lineage>
</organism>
<dbReference type="Gramene" id="KOM52560">
    <property type="protein sequence ID" value="KOM52560"/>
    <property type="gene ID" value="LR48_Vigan09g121900"/>
</dbReference>
<dbReference type="EMBL" id="CM003379">
    <property type="protein sequence ID" value="KOM52560.1"/>
    <property type="molecule type" value="Genomic_DNA"/>
</dbReference>
<protein>
    <submittedName>
        <fullName evidence="2">Uncharacterized protein</fullName>
    </submittedName>
</protein>
<name>A0A0L9VBX2_PHAAN</name>
<sequence length="154" mass="17146">MVNVMVMKEIEDTTLLLGVDLSILDLDSIRLPPSKTCKIVRAFSIRGSLSPIYRGYKWMKGMGFMASSKKNNECSKRLSEAQSSNSDGLPTGKGARGRQAKIALSNELERMAGFQQHFIIKLKLSLQMMKLSFIGEDELGSVQGKLLNYANYMC</sequence>
<accession>A0A0L9VBX2</accession>
<dbReference type="STRING" id="3914.A0A0L9VBX2"/>
<proteinExistence type="predicted"/>
<reference evidence="3" key="1">
    <citation type="journal article" date="2015" name="Proc. Natl. Acad. Sci. U.S.A.">
        <title>Genome sequencing of adzuki bean (Vigna angularis) provides insight into high starch and low fat accumulation and domestication.</title>
        <authorList>
            <person name="Yang K."/>
            <person name="Tian Z."/>
            <person name="Chen C."/>
            <person name="Luo L."/>
            <person name="Zhao B."/>
            <person name="Wang Z."/>
            <person name="Yu L."/>
            <person name="Li Y."/>
            <person name="Sun Y."/>
            <person name="Li W."/>
            <person name="Chen Y."/>
            <person name="Li Y."/>
            <person name="Zhang Y."/>
            <person name="Ai D."/>
            <person name="Zhao J."/>
            <person name="Shang C."/>
            <person name="Ma Y."/>
            <person name="Wu B."/>
            <person name="Wang M."/>
            <person name="Gao L."/>
            <person name="Sun D."/>
            <person name="Zhang P."/>
            <person name="Guo F."/>
            <person name="Wang W."/>
            <person name="Li Y."/>
            <person name="Wang J."/>
            <person name="Varshney R.K."/>
            <person name="Wang J."/>
            <person name="Ling H.Q."/>
            <person name="Wan P."/>
        </authorList>
    </citation>
    <scope>NUCLEOTIDE SEQUENCE</scope>
    <source>
        <strain evidence="3">cv. Jingnong 6</strain>
    </source>
</reference>
<feature type="region of interest" description="Disordered" evidence="1">
    <location>
        <begin position="75"/>
        <end position="96"/>
    </location>
</feature>